<dbReference type="AlphaFoldDB" id="A0A3S0XX73"/>
<gene>
    <name evidence="2" type="ORF">F126LOC_009065</name>
    <name evidence="1" type="ORF">H4F48_12965</name>
</gene>
<dbReference type="EMBL" id="CP065031">
    <property type="protein sequence ID" value="QPK25902.1"/>
    <property type="molecule type" value="Genomic_DNA"/>
</dbReference>
<dbReference type="InterPro" id="IPR053917">
    <property type="entry name" value="DUF6979"/>
</dbReference>
<dbReference type="EMBL" id="JACGET010000013">
    <property type="protein sequence ID" value="MBN3106980.1"/>
    <property type="molecule type" value="Genomic_DNA"/>
</dbReference>
<accession>A0A3S0XX73</accession>
<evidence type="ECO:0000313" key="1">
    <source>
        <dbReference type="EMBL" id="MBN3106980.1"/>
    </source>
</evidence>
<protein>
    <submittedName>
        <fullName evidence="2">Uncharacterized protein</fullName>
    </submittedName>
</protein>
<proteinExistence type="predicted"/>
<reference evidence="2 3" key="2">
    <citation type="submission" date="2020-11" db="EMBL/GenBank/DDBJ databases">
        <title>Complete genome sequence of Pectobacterium brasiliense strain F126.</title>
        <authorList>
            <person name="Miroshnikov K."/>
            <person name="Vo T.N.H."/>
            <person name="Khodykina M.V."/>
            <person name="Kabanova A.P."/>
            <person name="Shneider M."/>
            <person name="Korzhenkov A."/>
            <person name="Toschakov S.V."/>
            <person name="Miroshnikov K.A."/>
            <person name="Ignatov A.N."/>
            <person name="Mikhailova Y.V."/>
            <person name="Shelenkov A."/>
            <person name="Yanushevich Y.G."/>
            <person name="Evseev P.V."/>
        </authorList>
    </citation>
    <scope>NUCLEOTIDE SEQUENCE [LARGE SCALE GENOMIC DNA]</scope>
    <source>
        <strain evidence="2 3">F126</strain>
    </source>
</reference>
<name>A0A3S0XX73_9GAMM</name>
<evidence type="ECO:0000313" key="3">
    <source>
        <dbReference type="Proteomes" id="UP000269351"/>
    </source>
</evidence>
<evidence type="ECO:0000313" key="4">
    <source>
        <dbReference type="Proteomes" id="UP000762586"/>
    </source>
</evidence>
<reference evidence="1 4" key="1">
    <citation type="submission" date="2020-07" db="EMBL/GenBank/DDBJ databases">
        <title>A pangenomic view of the genus Pectobacterium provides insights into genome organization, phylogeny, and virulence.</title>
        <authorList>
            <person name="Jonkheer E."/>
            <person name="Brankovics B."/>
            <person name="Houwers I."/>
            <person name="Van Der Wolf J."/>
            <person name="Bonants P."/>
            <person name="Vreeburg R."/>
            <person name="Bollema R."/>
            <person name="De Haan J."/>
            <person name="Berke L."/>
            <person name="De Ridder D."/>
            <person name="Smit S."/>
            <person name="Van Der Lee T.A.J."/>
        </authorList>
    </citation>
    <scope>NUCLEOTIDE SEQUENCE [LARGE SCALE GENOMIC DNA]</scope>
    <source>
        <strain evidence="1 4">NAK:384</strain>
    </source>
</reference>
<sequence>MGIDVYGRAAVAVVRNHINGQNPREGWGREIAILTDLKSVREKGCPKSAFLGLCEAGYVNGISPKKYLLRGGKNKSYAIAGAEIALAGVENIYQPEDLWLMIKKSIPARPNKYNQQMHVVVALKDAGLLQKPD</sequence>
<dbReference type="Pfam" id="PF22399">
    <property type="entry name" value="DUF6979"/>
    <property type="match status" value="1"/>
</dbReference>
<organism evidence="2 3">
    <name type="scientific">Pectobacterium brasiliense</name>
    <dbReference type="NCBI Taxonomy" id="180957"/>
    <lineage>
        <taxon>Bacteria</taxon>
        <taxon>Pseudomonadati</taxon>
        <taxon>Pseudomonadota</taxon>
        <taxon>Gammaproteobacteria</taxon>
        <taxon>Enterobacterales</taxon>
        <taxon>Pectobacteriaceae</taxon>
        <taxon>Pectobacterium</taxon>
    </lineage>
</organism>
<dbReference type="Proteomes" id="UP000762586">
    <property type="component" value="Unassembled WGS sequence"/>
</dbReference>
<dbReference type="Proteomes" id="UP000269351">
    <property type="component" value="Chromosome"/>
</dbReference>
<keyword evidence="4" id="KW-1185">Reference proteome</keyword>
<dbReference type="RefSeq" id="WP_119872389.1">
    <property type="nucleotide sequence ID" value="NZ_BSWF01000006.1"/>
</dbReference>
<evidence type="ECO:0000313" key="2">
    <source>
        <dbReference type="EMBL" id="QPK25902.1"/>
    </source>
</evidence>